<dbReference type="InterPro" id="IPR020084">
    <property type="entry name" value="NUDIX_hydrolase_CS"/>
</dbReference>
<dbReference type="PROSITE" id="PS50158">
    <property type="entry name" value="ZF_CCHC"/>
    <property type="match status" value="1"/>
</dbReference>
<dbReference type="Pfam" id="PF00293">
    <property type="entry name" value="NUDIX"/>
    <property type="match status" value="1"/>
</dbReference>
<dbReference type="SUPFAM" id="SSF55811">
    <property type="entry name" value="Nudix"/>
    <property type="match status" value="1"/>
</dbReference>
<dbReference type="PANTHER" id="PTHR21340:SF0">
    <property type="entry name" value="BIS(5'-NUCLEOSYL)-TETRAPHOSPHATASE [ASYMMETRICAL]"/>
    <property type="match status" value="1"/>
</dbReference>
<dbReference type="GO" id="GO:0008270">
    <property type="term" value="F:zinc ion binding"/>
    <property type="evidence" value="ECO:0007669"/>
    <property type="project" value="InterPro"/>
</dbReference>
<dbReference type="EMBL" id="MN739849">
    <property type="protein sequence ID" value="QHT74338.1"/>
    <property type="molecule type" value="Genomic_DNA"/>
</dbReference>
<accession>A0A6C0H1B4</accession>
<dbReference type="GO" id="GO:0003676">
    <property type="term" value="F:nucleic acid binding"/>
    <property type="evidence" value="ECO:0007669"/>
    <property type="project" value="InterPro"/>
</dbReference>
<organism evidence="4">
    <name type="scientific">viral metagenome</name>
    <dbReference type="NCBI Taxonomy" id="1070528"/>
    <lineage>
        <taxon>unclassified sequences</taxon>
        <taxon>metagenomes</taxon>
        <taxon>organismal metagenomes</taxon>
    </lineage>
</organism>
<dbReference type="InterPro" id="IPR001878">
    <property type="entry name" value="Znf_CCHC"/>
</dbReference>
<dbReference type="PROSITE" id="PS00893">
    <property type="entry name" value="NUDIX_BOX"/>
    <property type="match status" value="1"/>
</dbReference>
<feature type="domain" description="CCHC-type" evidence="2">
    <location>
        <begin position="27"/>
        <end position="41"/>
    </location>
</feature>
<evidence type="ECO:0000256" key="1">
    <source>
        <dbReference type="ARBA" id="ARBA00022801"/>
    </source>
</evidence>
<sequence>MNRISYFINKYIESYALYLFSMNDNYCNNCGKQGHLYHQCKIPITSIGIIVFRIHENKQQYLMIRRKDTLGYIDFMRGKYSIYNKDYIMNMLKQMTEEEKNKLVTEDFDSLWNGIWGNEVISNQYKSEEAVSREKFNALSSGIMVKNMYYTLATMVEDSKEFSNWREPEWGFPKGRRNYQEKDYECALREFSEETGFNIKHLKHVQNLFPFEEIFTGSNYKSYKHKYFLTYINTQHTLNMDNYEPSEVSKMEWKSYEECIECIRPYNLEKKRMITNIHTMLKTYKLLSF</sequence>
<dbReference type="PROSITE" id="PS51462">
    <property type="entry name" value="NUDIX"/>
    <property type="match status" value="1"/>
</dbReference>
<name>A0A6C0H1B4_9ZZZZ</name>
<dbReference type="InterPro" id="IPR000086">
    <property type="entry name" value="NUDIX_hydrolase_dom"/>
</dbReference>
<evidence type="ECO:0008006" key="5">
    <source>
        <dbReference type="Google" id="ProtNLM"/>
    </source>
</evidence>
<dbReference type="GO" id="GO:0006167">
    <property type="term" value="P:AMP biosynthetic process"/>
    <property type="evidence" value="ECO:0007669"/>
    <property type="project" value="TreeGrafter"/>
</dbReference>
<dbReference type="Gene3D" id="3.90.79.10">
    <property type="entry name" value="Nucleoside Triphosphate Pyrophosphohydrolase"/>
    <property type="match status" value="1"/>
</dbReference>
<dbReference type="AlphaFoldDB" id="A0A6C0H1B4"/>
<feature type="domain" description="Nudix hydrolase" evidence="3">
    <location>
        <begin position="42"/>
        <end position="278"/>
    </location>
</feature>
<dbReference type="InterPro" id="IPR051325">
    <property type="entry name" value="Nudix_hydrolase_domain"/>
</dbReference>
<dbReference type="PANTHER" id="PTHR21340">
    <property type="entry name" value="DIADENOSINE 5,5-P1,P4-TETRAPHOSPHATE PYROPHOSPHOHYDROLASE MUTT"/>
    <property type="match status" value="1"/>
</dbReference>
<keyword evidence="1" id="KW-0378">Hydrolase</keyword>
<evidence type="ECO:0000259" key="3">
    <source>
        <dbReference type="PROSITE" id="PS51462"/>
    </source>
</evidence>
<evidence type="ECO:0000313" key="4">
    <source>
        <dbReference type="EMBL" id="QHT74338.1"/>
    </source>
</evidence>
<reference evidence="4" key="1">
    <citation type="journal article" date="2020" name="Nature">
        <title>Giant virus diversity and host interactions through global metagenomics.</title>
        <authorList>
            <person name="Schulz F."/>
            <person name="Roux S."/>
            <person name="Paez-Espino D."/>
            <person name="Jungbluth S."/>
            <person name="Walsh D.A."/>
            <person name="Denef V.J."/>
            <person name="McMahon K.D."/>
            <person name="Konstantinidis K.T."/>
            <person name="Eloe-Fadrosh E.A."/>
            <person name="Kyrpides N.C."/>
            <person name="Woyke T."/>
        </authorList>
    </citation>
    <scope>NUCLEOTIDE SEQUENCE</scope>
    <source>
        <strain evidence="4">GVMAG-M-3300023179-59</strain>
    </source>
</reference>
<dbReference type="GO" id="GO:0006754">
    <property type="term" value="P:ATP biosynthetic process"/>
    <property type="evidence" value="ECO:0007669"/>
    <property type="project" value="TreeGrafter"/>
</dbReference>
<dbReference type="GO" id="GO:0004081">
    <property type="term" value="F:bis(5'-nucleosyl)-tetraphosphatase (asymmetrical) activity"/>
    <property type="evidence" value="ECO:0007669"/>
    <property type="project" value="TreeGrafter"/>
</dbReference>
<evidence type="ECO:0000259" key="2">
    <source>
        <dbReference type="PROSITE" id="PS50158"/>
    </source>
</evidence>
<proteinExistence type="predicted"/>
<protein>
    <recommendedName>
        <fullName evidence="5">Nudix hydrolase domain-containing protein</fullName>
    </recommendedName>
</protein>
<dbReference type="InterPro" id="IPR015797">
    <property type="entry name" value="NUDIX_hydrolase-like_dom_sf"/>
</dbReference>